<evidence type="ECO:0008006" key="4">
    <source>
        <dbReference type="Google" id="ProtNLM"/>
    </source>
</evidence>
<protein>
    <recommendedName>
        <fullName evidence="4">PIG-L family deacetylase</fullName>
    </recommendedName>
</protein>
<dbReference type="SUPFAM" id="SSF102588">
    <property type="entry name" value="LmbE-like"/>
    <property type="match status" value="1"/>
</dbReference>
<organism evidence="2 3">
    <name type="scientific">Kitasatospora cystarginea</name>
    <dbReference type="NCBI Taxonomy" id="58350"/>
    <lineage>
        <taxon>Bacteria</taxon>
        <taxon>Bacillati</taxon>
        <taxon>Actinomycetota</taxon>
        <taxon>Actinomycetes</taxon>
        <taxon>Kitasatosporales</taxon>
        <taxon>Streptomycetaceae</taxon>
        <taxon>Kitasatospora</taxon>
    </lineage>
</organism>
<reference evidence="2 3" key="1">
    <citation type="journal article" date="2019" name="Int. J. Syst. Evol. Microbiol.">
        <title>The Global Catalogue of Microorganisms (GCM) 10K type strain sequencing project: providing services to taxonomists for standard genome sequencing and annotation.</title>
        <authorList>
            <consortium name="The Broad Institute Genomics Platform"/>
            <consortium name="The Broad Institute Genome Sequencing Center for Infectious Disease"/>
            <person name="Wu L."/>
            <person name="Ma J."/>
        </authorList>
    </citation>
    <scope>NUCLEOTIDE SEQUENCE [LARGE SCALE GENOMIC DNA]</scope>
    <source>
        <strain evidence="2 3">JCM 7356</strain>
    </source>
</reference>
<accession>A0ABN3F071</accession>
<name>A0ABN3F071_9ACTN</name>
<sequence length="229" mass="24820">MLSQPDCVVAVVAHPDDAELMCYGTLCRFRRLGVAVTVVIATNGVNGVSLTDRDRVRLGEQERLAESAVSFADTGIEVVCLGLSDGALRADRELISRIESELVRLGCTMLLTHSQHSGNDHQDHLAVAKAASNAATRVPSCTAILHGEPHAPRNTFRPNVLVDVTDVLADKVKALQAHQTQGGRWYLSEEYTRHRAAEAGWSLTPARAAHGRYFEAFEASLITLLGPED</sequence>
<evidence type="ECO:0000256" key="1">
    <source>
        <dbReference type="ARBA" id="ARBA00022833"/>
    </source>
</evidence>
<dbReference type="InterPro" id="IPR003737">
    <property type="entry name" value="GlcNAc_PI_deacetylase-related"/>
</dbReference>
<dbReference type="PANTHER" id="PTHR12993">
    <property type="entry name" value="N-ACETYLGLUCOSAMINYL-PHOSPHATIDYLINOSITOL DE-N-ACETYLASE-RELATED"/>
    <property type="match status" value="1"/>
</dbReference>
<dbReference type="EMBL" id="BAAATR010000068">
    <property type="protein sequence ID" value="GAA2279456.1"/>
    <property type="molecule type" value="Genomic_DNA"/>
</dbReference>
<evidence type="ECO:0000313" key="2">
    <source>
        <dbReference type="EMBL" id="GAA2279456.1"/>
    </source>
</evidence>
<dbReference type="Proteomes" id="UP001500305">
    <property type="component" value="Unassembled WGS sequence"/>
</dbReference>
<proteinExistence type="predicted"/>
<evidence type="ECO:0000313" key="3">
    <source>
        <dbReference type="Proteomes" id="UP001500305"/>
    </source>
</evidence>
<dbReference type="Pfam" id="PF02585">
    <property type="entry name" value="PIG-L"/>
    <property type="match status" value="1"/>
</dbReference>
<dbReference type="Gene3D" id="3.40.50.10320">
    <property type="entry name" value="LmbE-like"/>
    <property type="match status" value="1"/>
</dbReference>
<keyword evidence="1" id="KW-0862">Zinc</keyword>
<keyword evidence="3" id="KW-1185">Reference proteome</keyword>
<gene>
    <name evidence="2" type="ORF">GCM10010430_76820</name>
</gene>
<dbReference type="InterPro" id="IPR024078">
    <property type="entry name" value="LmbE-like_dom_sf"/>
</dbReference>
<dbReference type="PANTHER" id="PTHR12993:SF30">
    <property type="entry name" value="N-ACETYL-ALPHA-D-GLUCOSAMINYL L-MALATE DEACETYLASE 1"/>
    <property type="match status" value="1"/>
</dbReference>
<comment type="caution">
    <text evidence="2">The sequence shown here is derived from an EMBL/GenBank/DDBJ whole genome shotgun (WGS) entry which is preliminary data.</text>
</comment>